<dbReference type="RefSeq" id="WP_135328825.1">
    <property type="nucleotide sequence ID" value="NZ_SRJC01000012.1"/>
</dbReference>
<organism evidence="1 2">
    <name type="scientific">Halobacillus salinus</name>
    <dbReference type="NCBI Taxonomy" id="192814"/>
    <lineage>
        <taxon>Bacteria</taxon>
        <taxon>Bacillati</taxon>
        <taxon>Bacillota</taxon>
        <taxon>Bacilli</taxon>
        <taxon>Bacillales</taxon>
        <taxon>Bacillaceae</taxon>
        <taxon>Halobacillus</taxon>
    </lineage>
</organism>
<name>A0A4Z0GT89_9BACI</name>
<dbReference type="Proteomes" id="UP000297982">
    <property type="component" value="Unassembled WGS sequence"/>
</dbReference>
<evidence type="ECO:0000313" key="1">
    <source>
        <dbReference type="EMBL" id="TGB00696.1"/>
    </source>
</evidence>
<proteinExistence type="predicted"/>
<sequence length="305" mass="36274">MAQLIKLQDYISRYESNIYQYPTQYIRLKKENWNKMMSLYEQGKLEEPELEEESVAEEEKPSKWKRLLQKREEKEAEPPHDLKEEESIPQSIEELKKYFLDGLYPFQMKWASTTLREKSFVDHAYKDDERLKYFLQRIPDTYFLMYDPIVILRQAEMEALPILIGPQGLEIIYYLDIPGGEGVDPASDKSWFVEQNGVRKKILNPMFALNRTESFIKSVWNAYGLDFPVRKVVLAPELSFHHHQEPYMTSYIDLAKYDAWLQEKRQVASPLKHNQLRAADSLLKHCQTTSFKRPEWDEDQGFMEV</sequence>
<gene>
    <name evidence="1" type="ORF">E4663_19455</name>
</gene>
<dbReference type="AlphaFoldDB" id="A0A4Z0GT89"/>
<comment type="caution">
    <text evidence="1">The sequence shown here is derived from an EMBL/GenBank/DDBJ whole genome shotgun (WGS) entry which is preliminary data.</text>
</comment>
<evidence type="ECO:0000313" key="2">
    <source>
        <dbReference type="Proteomes" id="UP000297982"/>
    </source>
</evidence>
<dbReference type="EMBL" id="SRJC01000012">
    <property type="protein sequence ID" value="TGB00696.1"/>
    <property type="molecule type" value="Genomic_DNA"/>
</dbReference>
<reference evidence="1 2" key="1">
    <citation type="journal article" date="2003" name="Int. J. Syst. Evol. Microbiol.">
        <title>Halobacillus salinus sp. nov., isolated from a salt lake on the coast of the East Sea in Korea.</title>
        <authorList>
            <person name="Yoon J.H."/>
            <person name="Kang K.H."/>
            <person name="Park Y.H."/>
        </authorList>
    </citation>
    <scope>NUCLEOTIDE SEQUENCE [LARGE SCALE GENOMIC DNA]</scope>
    <source>
        <strain evidence="1 2">HSL-3</strain>
    </source>
</reference>
<dbReference type="STRING" id="192814.GCA_900166575_03601"/>
<keyword evidence="2" id="KW-1185">Reference proteome</keyword>
<protein>
    <submittedName>
        <fullName evidence="1">NERD domain-containing protein</fullName>
    </submittedName>
</protein>
<accession>A0A4Z0GT89</accession>